<organism evidence="3 4">
    <name type="scientific">Hanseniaspora valbyensis NRRL Y-1626</name>
    <dbReference type="NCBI Taxonomy" id="766949"/>
    <lineage>
        <taxon>Eukaryota</taxon>
        <taxon>Fungi</taxon>
        <taxon>Dikarya</taxon>
        <taxon>Ascomycota</taxon>
        <taxon>Saccharomycotina</taxon>
        <taxon>Saccharomycetes</taxon>
        <taxon>Saccharomycodales</taxon>
        <taxon>Saccharomycodaceae</taxon>
        <taxon>Hanseniaspora</taxon>
    </lineage>
</organism>
<evidence type="ECO:0000313" key="4">
    <source>
        <dbReference type="Proteomes" id="UP000092321"/>
    </source>
</evidence>
<feature type="coiled-coil region" evidence="1">
    <location>
        <begin position="37"/>
        <end position="67"/>
    </location>
</feature>
<dbReference type="EMBL" id="LXPE01000019">
    <property type="protein sequence ID" value="OBA26334.1"/>
    <property type="molecule type" value="Genomic_DNA"/>
</dbReference>
<feature type="region of interest" description="Disordered" evidence="2">
    <location>
        <begin position="97"/>
        <end position="172"/>
    </location>
</feature>
<dbReference type="OrthoDB" id="3973157at2759"/>
<dbReference type="AlphaFoldDB" id="A0A1B7TC66"/>
<protein>
    <submittedName>
        <fullName evidence="3">Uncharacterized protein</fullName>
    </submittedName>
</protein>
<feature type="compositionally biased region" description="Low complexity" evidence="2">
    <location>
        <begin position="512"/>
        <end position="527"/>
    </location>
</feature>
<name>A0A1B7TC66_9ASCO</name>
<evidence type="ECO:0000313" key="3">
    <source>
        <dbReference type="EMBL" id="OBA26334.1"/>
    </source>
</evidence>
<accession>A0A1B7TC66</accession>
<feature type="compositionally biased region" description="Basic and acidic residues" evidence="2">
    <location>
        <begin position="148"/>
        <end position="163"/>
    </location>
</feature>
<comment type="caution">
    <text evidence="3">The sequence shown here is derived from an EMBL/GenBank/DDBJ whole genome shotgun (WGS) entry which is preliminary data.</text>
</comment>
<keyword evidence="1" id="KW-0175">Coiled coil</keyword>
<gene>
    <name evidence="3" type="ORF">HANVADRAFT_7229</name>
</gene>
<sequence>MSILDNKKKLKDTVDGYAITILKYKTSNKPNKFNSSSNELKKDYKKLTKLRKDLNDLDDSNEDDKETKQFIKQISLSVANSIKEYEQVLLENGESIMDPSIVNNSNDSDNVNDSSSNNVSNNNNTTSNSNGNVANGAATSASAPDSTKISKKEQRKLMKERKNQMKLQAKLAQQEAFNNKQIMITERSAKDIVIDIPEPTTGENDNSEGNKKDNNDTKKNDNDNVRVEHVPKSKKSEDKKKKKQLQQPSKSATTPSSSPFTTQLNTVSLSPGTPLTRAKTADKLTEELLNKSRNQHSSTASSLSSSSAAIGNNNINNNNNNTSSAHSQQVEWGQLATQRKQKELQEKERELQEQEAAQLAAAQAASLEEQARQQQNNLANPSVLLTRQLPQLNNREFLEETIETNDENNVSGYDSGEGCEYLIEGQKLIVNFDNKSNYGLVNSNDSVDDLGFSGGLASIMKDYLTSRTLFFQSNNNTSKENNNSNLSQNNGTWFDFKSYEFLNSDKNGEYTNGTNSNNSSSSNNNAGSNGGDQGIVITGRRQDKEDGNDSEKGVQTQREAQLNIFSPPRESFVRFFIEQC</sequence>
<keyword evidence="4" id="KW-1185">Reference proteome</keyword>
<feature type="region of interest" description="Disordered" evidence="2">
    <location>
        <begin position="291"/>
        <end position="357"/>
    </location>
</feature>
<proteinExistence type="predicted"/>
<evidence type="ECO:0000256" key="1">
    <source>
        <dbReference type="SAM" id="Coils"/>
    </source>
</evidence>
<feature type="compositionally biased region" description="Polar residues" evidence="2">
    <location>
        <begin position="264"/>
        <end position="273"/>
    </location>
</feature>
<reference evidence="4" key="1">
    <citation type="journal article" date="2016" name="Proc. Natl. Acad. Sci. U.S.A.">
        <title>Comparative genomics of biotechnologically important yeasts.</title>
        <authorList>
            <person name="Riley R."/>
            <person name="Haridas S."/>
            <person name="Wolfe K.H."/>
            <person name="Lopes M.R."/>
            <person name="Hittinger C.T."/>
            <person name="Goeker M."/>
            <person name="Salamov A.A."/>
            <person name="Wisecaver J.H."/>
            <person name="Long T.M."/>
            <person name="Calvey C.H."/>
            <person name="Aerts A.L."/>
            <person name="Barry K.W."/>
            <person name="Choi C."/>
            <person name="Clum A."/>
            <person name="Coughlan A.Y."/>
            <person name="Deshpande S."/>
            <person name="Douglass A.P."/>
            <person name="Hanson S.J."/>
            <person name="Klenk H.-P."/>
            <person name="LaButti K.M."/>
            <person name="Lapidus A."/>
            <person name="Lindquist E.A."/>
            <person name="Lipzen A.M."/>
            <person name="Meier-Kolthoff J.P."/>
            <person name="Ohm R.A."/>
            <person name="Otillar R.P."/>
            <person name="Pangilinan J.L."/>
            <person name="Peng Y."/>
            <person name="Rokas A."/>
            <person name="Rosa C.A."/>
            <person name="Scheuner C."/>
            <person name="Sibirny A.A."/>
            <person name="Slot J.C."/>
            <person name="Stielow J.B."/>
            <person name="Sun H."/>
            <person name="Kurtzman C.P."/>
            <person name="Blackwell M."/>
            <person name="Grigoriev I.V."/>
            <person name="Jeffries T.W."/>
        </authorList>
    </citation>
    <scope>NUCLEOTIDE SEQUENCE [LARGE SCALE GENOMIC DNA]</scope>
    <source>
        <strain evidence="4">NRRL Y-1626</strain>
    </source>
</reference>
<feature type="compositionally biased region" description="Low complexity" evidence="2">
    <location>
        <begin position="245"/>
        <end position="263"/>
    </location>
</feature>
<feature type="region of interest" description="Disordered" evidence="2">
    <location>
        <begin position="507"/>
        <end position="536"/>
    </location>
</feature>
<feature type="compositionally biased region" description="Low complexity" evidence="2">
    <location>
        <begin position="103"/>
        <end position="143"/>
    </location>
</feature>
<feature type="compositionally biased region" description="Basic and acidic residues" evidence="2">
    <location>
        <begin position="208"/>
        <end position="239"/>
    </location>
</feature>
<feature type="compositionally biased region" description="Low complexity" evidence="2">
    <location>
        <begin position="295"/>
        <end position="328"/>
    </location>
</feature>
<feature type="compositionally biased region" description="Basic and acidic residues" evidence="2">
    <location>
        <begin position="340"/>
        <end position="352"/>
    </location>
</feature>
<feature type="region of interest" description="Disordered" evidence="2">
    <location>
        <begin position="196"/>
        <end position="276"/>
    </location>
</feature>
<evidence type="ECO:0000256" key="2">
    <source>
        <dbReference type="SAM" id="MobiDB-lite"/>
    </source>
</evidence>
<dbReference type="Proteomes" id="UP000092321">
    <property type="component" value="Unassembled WGS sequence"/>
</dbReference>